<evidence type="ECO:0000313" key="3">
    <source>
        <dbReference type="EMBL" id="TMQ65502.1"/>
    </source>
</evidence>
<dbReference type="Proteomes" id="UP000317366">
    <property type="component" value="Unassembled WGS sequence"/>
</dbReference>
<evidence type="ECO:0000256" key="1">
    <source>
        <dbReference type="SAM" id="SignalP"/>
    </source>
</evidence>
<gene>
    <name evidence="2" type="ORF">E6K74_00765</name>
    <name evidence="3" type="ORF">E6K77_02775</name>
</gene>
<dbReference type="Gene3D" id="2.40.160.60">
    <property type="entry name" value="Outer membrane protein transport protein (OMPP1/FadL/TodX)"/>
    <property type="match status" value="1"/>
</dbReference>
<feature type="chain" id="PRO_5039810616" evidence="1">
    <location>
        <begin position="22"/>
        <end position="407"/>
    </location>
</feature>
<evidence type="ECO:0000313" key="4">
    <source>
        <dbReference type="Proteomes" id="UP000317366"/>
    </source>
</evidence>
<dbReference type="Proteomes" id="UP000319829">
    <property type="component" value="Unassembled WGS sequence"/>
</dbReference>
<organism evidence="3 4">
    <name type="scientific">Eiseniibacteriota bacterium</name>
    <dbReference type="NCBI Taxonomy" id="2212470"/>
    <lineage>
        <taxon>Bacteria</taxon>
        <taxon>Candidatus Eiseniibacteriota</taxon>
    </lineage>
</organism>
<proteinExistence type="predicted"/>
<protein>
    <submittedName>
        <fullName evidence="3">Uncharacterized protein</fullName>
    </submittedName>
</protein>
<feature type="signal peptide" evidence="1">
    <location>
        <begin position="1"/>
        <end position="21"/>
    </location>
</feature>
<evidence type="ECO:0000313" key="5">
    <source>
        <dbReference type="Proteomes" id="UP000319829"/>
    </source>
</evidence>
<dbReference type="EMBL" id="VBOU01000003">
    <property type="protein sequence ID" value="TMQ56240.1"/>
    <property type="molecule type" value="Genomic_DNA"/>
</dbReference>
<accession>A0A538TPE3</accession>
<evidence type="ECO:0000313" key="2">
    <source>
        <dbReference type="EMBL" id="TMQ56240.1"/>
    </source>
</evidence>
<keyword evidence="1" id="KW-0732">Signal</keyword>
<reference evidence="4 5" key="1">
    <citation type="journal article" date="2019" name="Nat. Microbiol.">
        <title>Mediterranean grassland soil C-N compound turnover is dependent on rainfall and depth, and is mediated by genomically divergent microorganisms.</title>
        <authorList>
            <person name="Diamond S."/>
            <person name="Andeer P.F."/>
            <person name="Li Z."/>
            <person name="Crits-Christoph A."/>
            <person name="Burstein D."/>
            <person name="Anantharaman K."/>
            <person name="Lane K.R."/>
            <person name="Thomas B.C."/>
            <person name="Pan C."/>
            <person name="Northen T.R."/>
            <person name="Banfield J.F."/>
        </authorList>
    </citation>
    <scope>NUCLEOTIDE SEQUENCE [LARGE SCALE GENOMIC DNA]</scope>
    <source>
        <strain evidence="2">WS_4</strain>
        <strain evidence="3">WS_7</strain>
    </source>
</reference>
<dbReference type="EMBL" id="VBOX01000019">
    <property type="protein sequence ID" value="TMQ65502.1"/>
    <property type="molecule type" value="Genomic_DNA"/>
</dbReference>
<dbReference type="AlphaFoldDB" id="A0A538TPE3"/>
<name>A0A538TPE3_UNCEI</name>
<comment type="caution">
    <text evidence="3">The sequence shown here is derived from an EMBL/GenBank/DDBJ whole genome shotgun (WGS) entry which is preliminary data.</text>
</comment>
<sequence length="407" mass="43185">MRARALAFLLAVALTQGPAHANSILSIGGLGEPQLEEPARLRALGGAGVAEHGTREISLVNPASLADVERILVEVTVLPALRRVSATSVPVETAHETTFPSARAVIALPGGLALGASYVAGTDAEFSVVRDENAGAPSTVTVEGDGGINFLRVSLARRIVPALRLGVDWEAIAGSYHESWVRAFSDSGLATERDSLAVRYPKKGRWRFGAQLVKEGWTVGAVFETSQRLPLDVTRATVGASDRFSAGQLTLPSGFAAGASAPLGARYRAVAQYRRASWSRSSLQSDLVDFRAQQRFSVGFERKRTSEEGTSFWGRLPLRIGGYILQWPDLLPRAGASDVSGGTAAVDERAVTLGAGLVTKDNGGGLDVSLELGSRGDRGDLGVTERFARLGFSFLVSDETWKGTFHK</sequence>